<sequence>MKYTAIIASFLLAVFPSILSATSLSQAALYSKGAEYSHVKISPNGDFLSALTTHDGKKTLIILETETKKMISAINFPGNAEVGNYEWVNQDRIVLQKVYLKGWTDVPQYYGELMAVNADGSKGKYLFGYNSSEQQTGSNIKRNTSIRATAYILDPLPENDKYMLVNAIPWGSVTSLGNDSLQHVYRVNVKTGVRRKVATSPIGNPSFLTDNEGEVKFVSGVNKNNELHTFYRQDGDWINANDLNVGLTDFHPISFAGKASTIYAAARENNQTVSIYKIDLVSGQKEKIINDENVDPSNFWINKQSKQLYAVEYEDGYPTYAFVDQKDDHTKLLKQLIASLPGHQVQIISETTDAKLFVIKAFNDKNPGDYYLFDTEKVTLDYLASEKSWLDPDAMAEVKPISFTSRDGKIISGYLTLPEGKEAKNLPLIVNPHGGPHYVRDWWSFDPQSQLLASQGMAVLQVNFRGSGGYGKQFQQDGYQKWGADIQYDIIDGTKYVIDQGFVDKDRICIVGASFGDYSALQSAIIEPELFKCAIGFAGVYDLKMMFEEGDIQQTSSGNSYLKQVLGENIQQLENMSPAFNTDKLKANILLVHGGNDERAPIEQLESLEKGLNQNKHPYEKLIMDDEGHGFYNDDHRAKYYDKMLSFLKSNLKL</sequence>
<accession>A0ABN4YBQ2</accession>
<keyword evidence="5" id="KW-1185">Reference proteome</keyword>
<evidence type="ECO:0000313" key="4">
    <source>
        <dbReference type="EMBL" id="ARD20707.1"/>
    </source>
</evidence>
<dbReference type="SUPFAM" id="SSF82171">
    <property type="entry name" value="DPP6 N-terminal domain-like"/>
    <property type="match status" value="1"/>
</dbReference>
<feature type="domain" description="Peptidase S9 prolyl oligopeptidase catalytic" evidence="3">
    <location>
        <begin position="443"/>
        <end position="653"/>
    </location>
</feature>
<dbReference type="Proteomes" id="UP000191820">
    <property type="component" value="Chromosome"/>
</dbReference>
<feature type="signal peptide" evidence="2">
    <location>
        <begin position="1"/>
        <end position="27"/>
    </location>
</feature>
<name>A0ABN4YBQ2_9GAMM</name>
<dbReference type="EMBL" id="CP020472">
    <property type="protein sequence ID" value="ARD20707.1"/>
    <property type="molecule type" value="Genomic_DNA"/>
</dbReference>
<dbReference type="Pfam" id="PF00326">
    <property type="entry name" value="Peptidase_S9"/>
    <property type="match status" value="1"/>
</dbReference>
<evidence type="ECO:0000256" key="1">
    <source>
        <dbReference type="ARBA" id="ARBA00022801"/>
    </source>
</evidence>
<dbReference type="InterPro" id="IPR001375">
    <property type="entry name" value="Peptidase_S9_cat"/>
</dbReference>
<organism evidence="4 5">
    <name type="scientific">Shewanella japonica</name>
    <dbReference type="NCBI Taxonomy" id="93973"/>
    <lineage>
        <taxon>Bacteria</taxon>
        <taxon>Pseudomonadati</taxon>
        <taxon>Pseudomonadota</taxon>
        <taxon>Gammaproteobacteria</taxon>
        <taxon>Alteromonadales</taxon>
        <taxon>Shewanellaceae</taxon>
        <taxon>Shewanella</taxon>
    </lineage>
</organism>
<dbReference type="Gene3D" id="3.40.50.1820">
    <property type="entry name" value="alpha/beta hydrolase"/>
    <property type="match status" value="1"/>
</dbReference>
<reference evidence="4 5" key="1">
    <citation type="submission" date="2017-03" db="EMBL/GenBank/DDBJ databases">
        <title>Genome sequencing of Shewanella japonica KCTC 22435.</title>
        <authorList>
            <person name="Kim K.M."/>
        </authorList>
    </citation>
    <scope>NUCLEOTIDE SEQUENCE [LARGE SCALE GENOMIC DNA]</scope>
    <source>
        <strain evidence="4 5">KCTC 22435</strain>
    </source>
</reference>
<protein>
    <submittedName>
        <fullName evidence="4">Peptidase S9</fullName>
    </submittedName>
</protein>
<keyword evidence="2" id="KW-0732">Signal</keyword>
<dbReference type="PANTHER" id="PTHR42776">
    <property type="entry name" value="SERINE PEPTIDASE S9 FAMILY MEMBER"/>
    <property type="match status" value="1"/>
</dbReference>
<gene>
    <name evidence="4" type="ORF">SJ2017_0361</name>
</gene>
<dbReference type="SUPFAM" id="SSF53474">
    <property type="entry name" value="alpha/beta-Hydrolases"/>
    <property type="match status" value="1"/>
</dbReference>
<dbReference type="PANTHER" id="PTHR42776:SF27">
    <property type="entry name" value="DIPEPTIDYL PEPTIDASE FAMILY MEMBER 6"/>
    <property type="match status" value="1"/>
</dbReference>
<keyword evidence="1" id="KW-0378">Hydrolase</keyword>
<evidence type="ECO:0000313" key="5">
    <source>
        <dbReference type="Proteomes" id="UP000191820"/>
    </source>
</evidence>
<dbReference type="RefSeq" id="WP_080914700.1">
    <property type="nucleotide sequence ID" value="NZ_CP020472.1"/>
</dbReference>
<evidence type="ECO:0000259" key="3">
    <source>
        <dbReference type="Pfam" id="PF00326"/>
    </source>
</evidence>
<evidence type="ECO:0000256" key="2">
    <source>
        <dbReference type="SAM" id="SignalP"/>
    </source>
</evidence>
<proteinExistence type="predicted"/>
<feature type="chain" id="PRO_5046534130" evidence="2">
    <location>
        <begin position="28"/>
        <end position="654"/>
    </location>
</feature>
<dbReference type="InterPro" id="IPR029058">
    <property type="entry name" value="AB_hydrolase_fold"/>
</dbReference>